<feature type="compositionally biased region" description="Polar residues" evidence="2">
    <location>
        <begin position="324"/>
        <end position="333"/>
    </location>
</feature>
<name>A0A8K0JEK8_9TREE</name>
<comment type="caution">
    <text evidence="4">The sequence shown here is derived from an EMBL/GenBank/DDBJ whole genome shotgun (WGS) entry which is preliminary data.</text>
</comment>
<dbReference type="EMBL" id="JABELV010000227">
    <property type="protein sequence ID" value="KAG7527803.1"/>
    <property type="molecule type" value="Genomic_DNA"/>
</dbReference>
<dbReference type="InterPro" id="IPR000073">
    <property type="entry name" value="AB_hydrolase_1"/>
</dbReference>
<comment type="similarity">
    <text evidence="1">Belongs to the peptidase S33 family. ABHD4/ABHD5 subfamily.</text>
</comment>
<reference evidence="4" key="1">
    <citation type="submission" date="2020-04" db="EMBL/GenBank/DDBJ databases">
        <title>Analysis of mating type loci in Filobasidium floriforme.</title>
        <authorList>
            <person name="Nowrousian M."/>
        </authorList>
    </citation>
    <scope>NUCLEOTIDE SEQUENCE</scope>
    <source>
        <strain evidence="4">CBS 6242</strain>
    </source>
</reference>
<dbReference type="AlphaFoldDB" id="A0A8K0JEK8"/>
<dbReference type="GO" id="GO:0004623">
    <property type="term" value="F:phospholipase A2 activity"/>
    <property type="evidence" value="ECO:0007669"/>
    <property type="project" value="TreeGrafter"/>
</dbReference>
<dbReference type="GO" id="GO:0006654">
    <property type="term" value="P:phosphatidic acid biosynthetic process"/>
    <property type="evidence" value="ECO:0007669"/>
    <property type="project" value="TreeGrafter"/>
</dbReference>
<evidence type="ECO:0000259" key="3">
    <source>
        <dbReference type="Pfam" id="PF00561"/>
    </source>
</evidence>
<dbReference type="GO" id="GO:0055088">
    <property type="term" value="P:lipid homeostasis"/>
    <property type="evidence" value="ECO:0007669"/>
    <property type="project" value="TreeGrafter"/>
</dbReference>
<organism evidence="4 5">
    <name type="scientific">Filobasidium floriforme</name>
    <dbReference type="NCBI Taxonomy" id="5210"/>
    <lineage>
        <taxon>Eukaryota</taxon>
        <taxon>Fungi</taxon>
        <taxon>Dikarya</taxon>
        <taxon>Basidiomycota</taxon>
        <taxon>Agaricomycotina</taxon>
        <taxon>Tremellomycetes</taxon>
        <taxon>Filobasidiales</taxon>
        <taxon>Filobasidiaceae</taxon>
        <taxon>Filobasidium</taxon>
    </lineage>
</organism>
<dbReference type="Proteomes" id="UP000812966">
    <property type="component" value="Unassembled WGS sequence"/>
</dbReference>
<evidence type="ECO:0000256" key="1">
    <source>
        <dbReference type="ARBA" id="ARBA00038097"/>
    </source>
</evidence>
<dbReference type="SUPFAM" id="SSF53474">
    <property type="entry name" value="alpha/beta-Hydrolases"/>
    <property type="match status" value="1"/>
</dbReference>
<evidence type="ECO:0000256" key="2">
    <source>
        <dbReference type="SAM" id="MobiDB-lite"/>
    </source>
</evidence>
<feature type="region of interest" description="Disordered" evidence="2">
    <location>
        <begin position="1"/>
        <end position="54"/>
    </location>
</feature>
<feature type="compositionally biased region" description="Basic and acidic residues" evidence="2">
    <location>
        <begin position="1"/>
        <end position="11"/>
    </location>
</feature>
<keyword evidence="5" id="KW-1185">Reference proteome</keyword>
<dbReference type="GO" id="GO:0042171">
    <property type="term" value="F:lysophosphatidic acid acyltransferase activity"/>
    <property type="evidence" value="ECO:0007669"/>
    <property type="project" value="TreeGrafter"/>
</dbReference>
<sequence>MTIFKHSHDPTSTETAESSNVSSRRESVVSTDSSATVHPGGTDRSVNGNDGVPPGEVIQAEIAAARAIPSSLLTSLGAWWNSSEQTARDSETRLLKRIPFFRTPHEPDVQPTPENPNPITARVTQVPLKDNARSSKGGRMINMCSFLTPETKGGKEAVVLTHGYGAGLAFFYRNLQEMAEASASVGRAAYAIDWLGMGRSSRPDPKELVSGRGTSAKERVEKAERFFTDSLDEWREKMGIEKMTLIGHSLGGYIVSAYALKYPERVDRLVLLSPAGIVNHPEKGEDIVPDAEIMDNETREYIDSSLDHQAQQQRQNSRRPGISSAPTEYSITTRPGVGREESTQSVAPTDFEADKEAKRGNHGWWKKAVYYMWEGGVSPFGLVRKLGPVGPMLVAKYSTRRFAALPEEDIADLHDYVWTLTSSKGSSEYAITHLLAPGAHARWPIADRVHKLNIPIAFVYGDHDWMDIKGGYDSVASMRRAGNNHGKVIEISHAGHHVYLDNARRTNAVIHSEIITAARRSRERAERERAMANAA</sequence>
<dbReference type="Gene3D" id="3.40.50.1820">
    <property type="entry name" value="alpha/beta hydrolase"/>
    <property type="match status" value="1"/>
</dbReference>
<proteinExistence type="inferred from homology"/>
<protein>
    <recommendedName>
        <fullName evidence="3">AB hydrolase-1 domain-containing protein</fullName>
    </recommendedName>
</protein>
<dbReference type="OrthoDB" id="7457040at2759"/>
<gene>
    <name evidence="4" type="ORF">FFLO_06574</name>
</gene>
<dbReference type="GO" id="GO:0005743">
    <property type="term" value="C:mitochondrial inner membrane"/>
    <property type="evidence" value="ECO:0007669"/>
    <property type="project" value="TreeGrafter"/>
</dbReference>
<evidence type="ECO:0000313" key="5">
    <source>
        <dbReference type="Proteomes" id="UP000812966"/>
    </source>
</evidence>
<dbReference type="InterPro" id="IPR029058">
    <property type="entry name" value="AB_hydrolase_fold"/>
</dbReference>
<evidence type="ECO:0000313" key="4">
    <source>
        <dbReference type="EMBL" id="KAG7527803.1"/>
    </source>
</evidence>
<accession>A0A8K0JEK8</accession>
<feature type="region of interest" description="Disordered" evidence="2">
    <location>
        <begin position="305"/>
        <end position="354"/>
    </location>
</feature>
<feature type="domain" description="AB hydrolase-1" evidence="3">
    <location>
        <begin position="157"/>
        <end position="286"/>
    </location>
</feature>
<dbReference type="PANTHER" id="PTHR42886">
    <property type="entry name" value="RE40534P-RELATED"/>
    <property type="match status" value="1"/>
</dbReference>
<dbReference type="GO" id="GO:0035965">
    <property type="term" value="P:cardiolipin acyl-chain remodeling"/>
    <property type="evidence" value="ECO:0007669"/>
    <property type="project" value="TreeGrafter"/>
</dbReference>
<dbReference type="Pfam" id="PF00561">
    <property type="entry name" value="Abhydrolase_1"/>
    <property type="match status" value="1"/>
</dbReference>
<feature type="compositionally biased region" description="Low complexity" evidence="2">
    <location>
        <begin position="17"/>
        <end position="34"/>
    </location>
</feature>
<dbReference type="PANTHER" id="PTHR42886:SF29">
    <property type="entry name" value="PUMMELIG, ISOFORM A"/>
    <property type="match status" value="1"/>
</dbReference>